<dbReference type="GO" id="GO:0050832">
    <property type="term" value="P:defense response to fungus"/>
    <property type="evidence" value="ECO:0007669"/>
    <property type="project" value="InterPro"/>
</dbReference>
<dbReference type="Pfam" id="PF03735">
    <property type="entry name" value="ENT"/>
    <property type="match status" value="1"/>
</dbReference>
<dbReference type="SMART" id="SM01191">
    <property type="entry name" value="ENT"/>
    <property type="match status" value="1"/>
</dbReference>
<evidence type="ECO:0000256" key="1">
    <source>
        <dbReference type="ARBA" id="ARBA00004123"/>
    </source>
</evidence>
<dbReference type="SUPFAM" id="SSF158639">
    <property type="entry name" value="ENT-like"/>
    <property type="match status" value="1"/>
</dbReference>
<keyword evidence="2" id="KW-0597">Phosphoprotein</keyword>
<accession>A0A565BQ85</accession>
<sequence length="446" mass="49716">MCERTDDDLPPSHRVPRGGRVPGNGRPMNLPPSYPKMYDEVAADMEAQIHQIEKEAYIAVIRAFKAQADAITWEKESLITELRKELSLSNEEHRELLGRVNADDTIKRIREWRQSGGMQPSMRNAAQVVHDTLPSPSVSASMKKHKPNQPIPSQPFAGSSPSFHSQVDPTHPFASSTAKRGGSVPNVKGKKHKPVFPGSSSTKPVSYPPSDQPPRGQVMNRIPSGPTTSSEPTNGIEPESFVGKRVRTRWPEDNTFYDAVITKYNPVEGRHALVYDIGTLNETWEWVNLSEISPGDIEWIGEDPGVGNRYSYNGQSHGLNRTTGPNSVPQRGSGLAKNTIRKDFRTSQNGNGKKKHVDIRIRQTNVLIREVERVLGSHNPDPQEVERAKRILEEQEQALVGAIAKLGDISDGENGKCLISYQGFSIFKHYIIIDLPPFEQIKTKYL</sequence>
<keyword evidence="5" id="KW-0539">Nucleus</keyword>
<dbReference type="InterPro" id="IPR036142">
    <property type="entry name" value="ENT_dom-like_sf"/>
</dbReference>
<dbReference type="FunFam" id="1.10.1240.40:FF:000004">
    <property type="entry name" value="Protein EMSY-LIKE 4"/>
    <property type="match status" value="1"/>
</dbReference>
<evidence type="ECO:0000313" key="9">
    <source>
        <dbReference type="Proteomes" id="UP000489600"/>
    </source>
</evidence>
<dbReference type="OrthoDB" id="1737049at2759"/>
<evidence type="ECO:0000256" key="3">
    <source>
        <dbReference type="ARBA" id="ARBA00022821"/>
    </source>
</evidence>
<evidence type="ECO:0000256" key="2">
    <source>
        <dbReference type="ARBA" id="ARBA00022553"/>
    </source>
</evidence>
<keyword evidence="4" id="KW-0175">Coiled coil</keyword>
<dbReference type="AlphaFoldDB" id="A0A565BQ85"/>
<dbReference type="CDD" id="cd20404">
    <property type="entry name" value="Tudor_Agenet_AtEML-like"/>
    <property type="match status" value="1"/>
</dbReference>
<evidence type="ECO:0000313" key="8">
    <source>
        <dbReference type="EMBL" id="VVB03350.1"/>
    </source>
</evidence>
<dbReference type="Gene3D" id="2.30.30.140">
    <property type="match status" value="1"/>
</dbReference>
<comment type="subcellular location">
    <subcellularLocation>
        <location evidence="1">Nucleus</location>
    </subcellularLocation>
</comment>
<keyword evidence="9" id="KW-1185">Reference proteome</keyword>
<evidence type="ECO:0000259" key="7">
    <source>
        <dbReference type="PROSITE" id="PS51138"/>
    </source>
</evidence>
<dbReference type="PROSITE" id="PS51138">
    <property type="entry name" value="ENT"/>
    <property type="match status" value="1"/>
</dbReference>
<comment type="caution">
    <text evidence="8">The sequence shown here is derived from an EMBL/GenBank/DDBJ whole genome shotgun (WGS) entry which is preliminary data.</text>
</comment>
<evidence type="ECO:0000256" key="4">
    <source>
        <dbReference type="ARBA" id="ARBA00023054"/>
    </source>
</evidence>
<dbReference type="InterPro" id="IPR005491">
    <property type="entry name" value="ENT_dom"/>
</dbReference>
<dbReference type="GO" id="GO:0005634">
    <property type="term" value="C:nucleus"/>
    <property type="evidence" value="ECO:0007669"/>
    <property type="project" value="UniProtKB-SubCell"/>
</dbReference>
<dbReference type="EMBL" id="CABITT030000004">
    <property type="protein sequence ID" value="VVB03350.1"/>
    <property type="molecule type" value="Genomic_DNA"/>
</dbReference>
<dbReference type="PANTHER" id="PTHR33432">
    <property type="entry name" value="PROTEIN EMSY-LIKE 4"/>
    <property type="match status" value="1"/>
</dbReference>
<organism evidence="8 9">
    <name type="scientific">Arabis nemorensis</name>
    <dbReference type="NCBI Taxonomy" id="586526"/>
    <lineage>
        <taxon>Eukaryota</taxon>
        <taxon>Viridiplantae</taxon>
        <taxon>Streptophyta</taxon>
        <taxon>Embryophyta</taxon>
        <taxon>Tracheophyta</taxon>
        <taxon>Spermatophyta</taxon>
        <taxon>Magnoliopsida</taxon>
        <taxon>eudicotyledons</taxon>
        <taxon>Gunneridae</taxon>
        <taxon>Pentapetalae</taxon>
        <taxon>rosids</taxon>
        <taxon>malvids</taxon>
        <taxon>Brassicales</taxon>
        <taxon>Brassicaceae</taxon>
        <taxon>Arabideae</taxon>
        <taxon>Arabis</taxon>
    </lineage>
</organism>
<feature type="region of interest" description="Disordered" evidence="6">
    <location>
        <begin position="134"/>
        <end position="240"/>
    </location>
</feature>
<name>A0A565BQ85_9BRAS</name>
<dbReference type="InterPro" id="IPR033485">
    <property type="entry name" value="EMSY-LIKE_plant"/>
</dbReference>
<dbReference type="PANTHER" id="PTHR33432:SF28">
    <property type="entry name" value="PROTEIN EMSY-LIKE 4"/>
    <property type="match status" value="1"/>
</dbReference>
<proteinExistence type="predicted"/>
<dbReference type="Gene3D" id="1.10.1240.40">
    <property type="entry name" value="ENT domain"/>
    <property type="match status" value="1"/>
</dbReference>
<evidence type="ECO:0000256" key="6">
    <source>
        <dbReference type="SAM" id="MobiDB-lite"/>
    </source>
</evidence>
<dbReference type="Proteomes" id="UP000489600">
    <property type="component" value="Unassembled WGS sequence"/>
</dbReference>
<gene>
    <name evidence="8" type="ORF">ANE_LOCUS13794</name>
</gene>
<reference evidence="8" key="1">
    <citation type="submission" date="2019-07" db="EMBL/GenBank/DDBJ databases">
        <authorList>
            <person name="Dittberner H."/>
        </authorList>
    </citation>
    <scope>NUCLEOTIDE SEQUENCE [LARGE SCALE GENOMIC DNA]</scope>
</reference>
<protein>
    <recommendedName>
        <fullName evidence="7">ENT domain-containing protein</fullName>
    </recommendedName>
</protein>
<feature type="region of interest" description="Disordered" evidence="6">
    <location>
        <begin position="1"/>
        <end position="31"/>
    </location>
</feature>
<feature type="compositionally biased region" description="Polar residues" evidence="6">
    <location>
        <begin position="156"/>
        <end position="178"/>
    </location>
</feature>
<keyword evidence="3" id="KW-0611">Plant defense</keyword>
<feature type="domain" description="ENT" evidence="7">
    <location>
        <begin position="45"/>
        <end position="132"/>
    </location>
</feature>
<dbReference type="SUPFAM" id="SSF63748">
    <property type="entry name" value="Tudor/PWWP/MBT"/>
    <property type="match status" value="1"/>
</dbReference>
<evidence type="ECO:0000256" key="5">
    <source>
        <dbReference type="ARBA" id="ARBA00023242"/>
    </source>
</evidence>